<dbReference type="EMBL" id="DSVI01000010">
    <property type="protein sequence ID" value="HGT48170.1"/>
    <property type="molecule type" value="Genomic_DNA"/>
</dbReference>
<reference evidence="1" key="1">
    <citation type="journal article" date="2020" name="mSystems">
        <title>Genome- and Community-Level Interaction Insights into Carbon Utilization and Element Cycling Functions of Hydrothermarchaeota in Hydrothermal Sediment.</title>
        <authorList>
            <person name="Zhou Z."/>
            <person name="Liu Y."/>
            <person name="Xu W."/>
            <person name="Pan J."/>
            <person name="Luo Z.H."/>
            <person name="Li M."/>
        </authorList>
    </citation>
    <scope>NUCLEOTIDE SEQUENCE [LARGE SCALE GENOMIC DNA]</scope>
    <source>
        <strain evidence="1">SpSt-500</strain>
    </source>
</reference>
<name>A0A832DKI9_9BACT</name>
<evidence type="ECO:0000313" key="1">
    <source>
        <dbReference type="EMBL" id="HGT48170.1"/>
    </source>
</evidence>
<dbReference type="AlphaFoldDB" id="A0A832DKI9"/>
<proteinExistence type="predicted"/>
<comment type="caution">
    <text evidence="1">The sequence shown here is derived from an EMBL/GenBank/DDBJ whole genome shotgun (WGS) entry which is preliminary data.</text>
</comment>
<protein>
    <submittedName>
        <fullName evidence="1">Uncharacterized protein</fullName>
    </submittedName>
</protein>
<gene>
    <name evidence="1" type="ORF">ENS56_09045</name>
</gene>
<sequence length="187" mass="21737">MKDKITEKDLFDFVFFPALLSKEKFLYLENSNDFSKEIEFFTELKKSLQSEISDEERILISKKIPAYSVYVSNNAVNIIHLYPVELPKKKVKGLILAAASENNGKPKVTSRTFYDDNKTYIIKVINYENSCKIFVFSTQYEVIKNFDLVIAPQNLRYHIDDNTVPLELDFNVLPESVTLEFNLIKQS</sequence>
<accession>A0A832DKI9</accession>
<organism evidence="1">
    <name type="scientific">Ignavibacterium album</name>
    <dbReference type="NCBI Taxonomy" id="591197"/>
    <lineage>
        <taxon>Bacteria</taxon>
        <taxon>Pseudomonadati</taxon>
        <taxon>Ignavibacteriota</taxon>
        <taxon>Ignavibacteria</taxon>
        <taxon>Ignavibacteriales</taxon>
        <taxon>Ignavibacteriaceae</taxon>
        <taxon>Ignavibacterium</taxon>
    </lineage>
</organism>